<evidence type="ECO:0000256" key="1">
    <source>
        <dbReference type="ARBA" id="ARBA00009437"/>
    </source>
</evidence>
<evidence type="ECO:0000256" key="4">
    <source>
        <dbReference type="ARBA" id="ARBA00023163"/>
    </source>
</evidence>
<dbReference type="InterPro" id="IPR000847">
    <property type="entry name" value="LysR_HTH_N"/>
</dbReference>
<evidence type="ECO:0000313" key="6">
    <source>
        <dbReference type="EMBL" id="GAL18003.1"/>
    </source>
</evidence>
<evidence type="ECO:0000256" key="2">
    <source>
        <dbReference type="ARBA" id="ARBA00023015"/>
    </source>
</evidence>
<dbReference type="InterPro" id="IPR005119">
    <property type="entry name" value="LysR_subst-bd"/>
</dbReference>
<reference evidence="6 7" key="1">
    <citation type="submission" date="2014-09" db="EMBL/GenBank/DDBJ databases">
        <title>Vibrio maritimus JCM 19235. (C45) whole genome shotgun sequence.</title>
        <authorList>
            <person name="Sawabe T."/>
            <person name="Meirelles P."/>
            <person name="Nakanishi M."/>
            <person name="Sayaka M."/>
            <person name="Hattori M."/>
            <person name="Ohkuma M."/>
        </authorList>
    </citation>
    <scope>NUCLEOTIDE SEQUENCE [LARGE SCALE GENOMIC DNA]</scope>
    <source>
        <strain evidence="7">JCM19235</strain>
    </source>
</reference>
<organism evidence="6 7">
    <name type="scientific">Vibrio maritimus</name>
    <dbReference type="NCBI Taxonomy" id="990268"/>
    <lineage>
        <taxon>Bacteria</taxon>
        <taxon>Pseudomonadati</taxon>
        <taxon>Pseudomonadota</taxon>
        <taxon>Gammaproteobacteria</taxon>
        <taxon>Vibrionales</taxon>
        <taxon>Vibrionaceae</taxon>
        <taxon>Vibrio</taxon>
    </lineage>
</organism>
<evidence type="ECO:0000313" key="7">
    <source>
        <dbReference type="Proteomes" id="UP000029228"/>
    </source>
</evidence>
<keyword evidence="2" id="KW-0805">Transcription regulation</keyword>
<dbReference type="PROSITE" id="PS50931">
    <property type="entry name" value="HTH_LYSR"/>
    <property type="match status" value="1"/>
</dbReference>
<dbReference type="Proteomes" id="UP000029228">
    <property type="component" value="Unassembled WGS sequence"/>
</dbReference>
<dbReference type="InterPro" id="IPR036388">
    <property type="entry name" value="WH-like_DNA-bd_sf"/>
</dbReference>
<keyword evidence="4" id="KW-0804">Transcription</keyword>
<accession>A0A090RU03</accession>
<dbReference type="STRING" id="990268.JCM19235_6556"/>
<dbReference type="SUPFAM" id="SSF53850">
    <property type="entry name" value="Periplasmic binding protein-like II"/>
    <property type="match status" value="1"/>
</dbReference>
<dbReference type="InterPro" id="IPR036390">
    <property type="entry name" value="WH_DNA-bd_sf"/>
</dbReference>
<dbReference type="PANTHER" id="PTHR30118">
    <property type="entry name" value="HTH-TYPE TRANSCRIPTIONAL REGULATOR LEUO-RELATED"/>
    <property type="match status" value="1"/>
</dbReference>
<dbReference type="PRINTS" id="PR00039">
    <property type="entry name" value="HTHLYSR"/>
</dbReference>
<evidence type="ECO:0000256" key="3">
    <source>
        <dbReference type="ARBA" id="ARBA00023125"/>
    </source>
</evidence>
<evidence type="ECO:0000259" key="5">
    <source>
        <dbReference type="PROSITE" id="PS50931"/>
    </source>
</evidence>
<dbReference type="EMBL" id="BBMR01000002">
    <property type="protein sequence ID" value="GAL18003.1"/>
    <property type="molecule type" value="Genomic_DNA"/>
</dbReference>
<dbReference type="GO" id="GO:0003677">
    <property type="term" value="F:DNA binding"/>
    <property type="evidence" value="ECO:0007669"/>
    <property type="project" value="UniProtKB-KW"/>
</dbReference>
<name>A0A090RU03_9VIBR</name>
<protein>
    <submittedName>
        <fullName evidence="6">Probable transcriptional activator for leuABCD operon</fullName>
    </submittedName>
</protein>
<dbReference type="PANTHER" id="PTHR30118:SF6">
    <property type="entry name" value="HTH-TYPE TRANSCRIPTIONAL REGULATOR LEUO"/>
    <property type="match status" value="1"/>
</dbReference>
<proteinExistence type="inferred from homology"/>
<dbReference type="SUPFAM" id="SSF46785">
    <property type="entry name" value="Winged helix' DNA-binding domain"/>
    <property type="match status" value="1"/>
</dbReference>
<reference evidence="6 7" key="2">
    <citation type="submission" date="2014-09" db="EMBL/GenBank/DDBJ databases">
        <authorList>
            <consortium name="NBRP consortium"/>
            <person name="Sawabe T."/>
            <person name="Meirelles P."/>
            <person name="Nakanishi M."/>
            <person name="Sayaka M."/>
            <person name="Hattori M."/>
            <person name="Ohkuma M."/>
        </authorList>
    </citation>
    <scope>NUCLEOTIDE SEQUENCE [LARGE SCALE GENOMIC DNA]</scope>
    <source>
        <strain evidence="7">JCM19235</strain>
    </source>
</reference>
<sequence>MSRAGGNEKVRMKNTELNLIPVFVAIYEEQSLSSAATRLGISQPAVSKALKRLREIYDDSLFHRNASGVEPTTFANDIYPALATSLKNFNSTLEASRDFNPKTSTKTFSIASVSAANYAVLPELLVRFAKIAPKVSLEVHPLFTEDHESDLRLQRYDLVIDRTRTDVTTLKTKEIFKETLYVVASNDHPRLTGETITTEEYLAEQHVVMSRWHTRQSFFSEKDFPEFGKRKIIYRAPGEVDMLPAISQTEAIGLVTHSTFTKFSQGLNVKALPMPFGASVHGLSMVWHPSRNSDTAHQWLRNQIAKVASTLNK</sequence>
<dbReference type="InterPro" id="IPR050389">
    <property type="entry name" value="LysR-type_TF"/>
</dbReference>
<comment type="caution">
    <text evidence="6">The sequence shown here is derived from an EMBL/GenBank/DDBJ whole genome shotgun (WGS) entry which is preliminary data.</text>
</comment>
<dbReference type="Gene3D" id="3.40.190.10">
    <property type="entry name" value="Periplasmic binding protein-like II"/>
    <property type="match status" value="2"/>
</dbReference>
<dbReference type="GO" id="GO:0003700">
    <property type="term" value="F:DNA-binding transcription factor activity"/>
    <property type="evidence" value="ECO:0007669"/>
    <property type="project" value="InterPro"/>
</dbReference>
<dbReference type="Pfam" id="PF00126">
    <property type="entry name" value="HTH_1"/>
    <property type="match status" value="1"/>
</dbReference>
<dbReference type="Pfam" id="PF03466">
    <property type="entry name" value="LysR_substrate"/>
    <property type="match status" value="1"/>
</dbReference>
<feature type="domain" description="HTH lysR-type" evidence="5">
    <location>
        <begin position="15"/>
        <end position="72"/>
    </location>
</feature>
<keyword evidence="7" id="KW-1185">Reference proteome</keyword>
<gene>
    <name evidence="6" type="ORF">JCM19235_6556</name>
</gene>
<dbReference type="Gene3D" id="1.10.10.10">
    <property type="entry name" value="Winged helix-like DNA-binding domain superfamily/Winged helix DNA-binding domain"/>
    <property type="match status" value="1"/>
</dbReference>
<keyword evidence="3" id="KW-0238">DNA-binding</keyword>
<dbReference type="AlphaFoldDB" id="A0A090RU03"/>
<comment type="similarity">
    <text evidence="1">Belongs to the LysR transcriptional regulatory family.</text>
</comment>